<evidence type="ECO:0000256" key="1">
    <source>
        <dbReference type="SAM" id="MobiDB-lite"/>
    </source>
</evidence>
<dbReference type="AlphaFoldDB" id="A0A8T0IHG5"/>
<evidence type="ECO:0000256" key="2">
    <source>
        <dbReference type="SAM" id="SignalP"/>
    </source>
</evidence>
<sequence>MAKLLCFVAVLLVASAILAEAHTAPAPTPPTGSKPGSKSTAAPVPAPAPSVRGLIKKSATFSLKCIIHNLADRSLTFKLVIQRKDAAKAVVAKAKQWTAIGPVTVGCKVPVVQLYVTVKTNKGVVVTKSFPVKLAAFLKNIVPKSSKALVVTASEVKSLLGGKKLVIKVGRKVELSVAL</sequence>
<feature type="chain" id="PRO_5035744064" evidence="2">
    <location>
        <begin position="22"/>
        <end position="179"/>
    </location>
</feature>
<gene>
    <name evidence="3" type="ORF">KC19_3G053800</name>
</gene>
<accession>A0A8T0IHG5</accession>
<proteinExistence type="predicted"/>
<organism evidence="3 4">
    <name type="scientific">Ceratodon purpureus</name>
    <name type="common">Fire moss</name>
    <name type="synonym">Dicranum purpureum</name>
    <dbReference type="NCBI Taxonomy" id="3225"/>
    <lineage>
        <taxon>Eukaryota</taxon>
        <taxon>Viridiplantae</taxon>
        <taxon>Streptophyta</taxon>
        <taxon>Embryophyta</taxon>
        <taxon>Bryophyta</taxon>
        <taxon>Bryophytina</taxon>
        <taxon>Bryopsida</taxon>
        <taxon>Dicranidae</taxon>
        <taxon>Pseudoditrichales</taxon>
        <taxon>Ditrichaceae</taxon>
        <taxon>Ceratodon</taxon>
    </lineage>
</organism>
<evidence type="ECO:0000313" key="3">
    <source>
        <dbReference type="EMBL" id="KAG0582359.1"/>
    </source>
</evidence>
<dbReference type="EMBL" id="CM026423">
    <property type="protein sequence ID" value="KAG0582359.1"/>
    <property type="molecule type" value="Genomic_DNA"/>
</dbReference>
<feature type="region of interest" description="Disordered" evidence="1">
    <location>
        <begin position="24"/>
        <end position="47"/>
    </location>
</feature>
<feature type="compositionally biased region" description="Low complexity" evidence="1">
    <location>
        <begin position="33"/>
        <end position="43"/>
    </location>
</feature>
<keyword evidence="2" id="KW-0732">Signal</keyword>
<evidence type="ECO:0000313" key="4">
    <source>
        <dbReference type="Proteomes" id="UP000822688"/>
    </source>
</evidence>
<protein>
    <submittedName>
        <fullName evidence="3">Uncharacterized protein</fullName>
    </submittedName>
</protein>
<name>A0A8T0IHG5_CERPU</name>
<dbReference type="OrthoDB" id="1988819at2759"/>
<dbReference type="Proteomes" id="UP000822688">
    <property type="component" value="Chromosome 3"/>
</dbReference>
<feature type="signal peptide" evidence="2">
    <location>
        <begin position="1"/>
        <end position="21"/>
    </location>
</feature>
<comment type="caution">
    <text evidence="3">The sequence shown here is derived from an EMBL/GenBank/DDBJ whole genome shotgun (WGS) entry which is preliminary data.</text>
</comment>
<keyword evidence="4" id="KW-1185">Reference proteome</keyword>
<reference evidence="3" key="1">
    <citation type="submission" date="2020-06" db="EMBL/GenBank/DDBJ databases">
        <title>WGS assembly of Ceratodon purpureus strain R40.</title>
        <authorList>
            <person name="Carey S.B."/>
            <person name="Jenkins J."/>
            <person name="Shu S."/>
            <person name="Lovell J.T."/>
            <person name="Sreedasyam A."/>
            <person name="Maumus F."/>
            <person name="Tiley G.P."/>
            <person name="Fernandez-Pozo N."/>
            <person name="Barry K."/>
            <person name="Chen C."/>
            <person name="Wang M."/>
            <person name="Lipzen A."/>
            <person name="Daum C."/>
            <person name="Saski C.A."/>
            <person name="Payton A.C."/>
            <person name="Mcbreen J.C."/>
            <person name="Conrad R.E."/>
            <person name="Kollar L.M."/>
            <person name="Olsson S."/>
            <person name="Huttunen S."/>
            <person name="Landis J.B."/>
            <person name="Wickett N.J."/>
            <person name="Johnson M.G."/>
            <person name="Rensing S.A."/>
            <person name="Grimwood J."/>
            <person name="Schmutz J."/>
            <person name="Mcdaniel S.F."/>
        </authorList>
    </citation>
    <scope>NUCLEOTIDE SEQUENCE</scope>
    <source>
        <strain evidence="3">R40</strain>
    </source>
</reference>